<dbReference type="SMART" id="SM00028">
    <property type="entry name" value="TPR"/>
    <property type="match status" value="4"/>
</dbReference>
<dbReference type="InterPro" id="IPR019734">
    <property type="entry name" value="TPR_rpt"/>
</dbReference>
<name>A0A450WWR6_9GAMM</name>
<dbReference type="Pfam" id="PF14559">
    <property type="entry name" value="TPR_19"/>
    <property type="match status" value="1"/>
</dbReference>
<dbReference type="EMBL" id="CAADFN010000093">
    <property type="protein sequence ID" value="VFK21418.1"/>
    <property type="molecule type" value="Genomic_DNA"/>
</dbReference>
<protein>
    <submittedName>
        <fullName evidence="3">TPR repeat-containing protein</fullName>
    </submittedName>
</protein>
<sequence>MTNPSNGQPSEQISGMKSKNQFVSEFGAQIAVSIVLTVAVFLVGFLGLQRLGLYDKTISDLDKKLTKELSDERKLSETRRANFWDEIDKRLEEIRDTTKAVSEQYVSDAIGARQEKVLQGFDEFQKESSVRIRDIEEKLEPYRWLESRSEEVDALVGIDSIGVATRKVAELFQDSNPDVAIRVAEHALENKISGSPEDFHSLAAELGNKSLYSLASRMALRGLEHFPQNMDLLSDGILYLSASGNIETADKLVEKLRGVPKEHWNGRAFVFLGNYLRLTGRFDKAFALYEEFKRQLPHDEHAYARHGQIFQQWGKHDQAIEIFEEGLEKTRKAPTTALLLAQSYIEVGEYSKAITAIERAIEGTASSQPTANISTLFWTRAEARDALIHTNRITEQVELVESIGSAIADYQAALSMPDRIVQYAFRGPQRIQVLQLYAKNHGIDVQVNDDSDKAKAFLDLLERLGENQEDQGGEGKPR</sequence>
<evidence type="ECO:0000313" key="3">
    <source>
        <dbReference type="EMBL" id="VFK21418.1"/>
    </source>
</evidence>
<dbReference type="PROSITE" id="PS50005">
    <property type="entry name" value="TPR"/>
    <property type="match status" value="2"/>
</dbReference>
<evidence type="ECO:0000256" key="2">
    <source>
        <dbReference type="SAM" id="Phobius"/>
    </source>
</evidence>
<keyword evidence="2" id="KW-0812">Transmembrane</keyword>
<dbReference type="SUPFAM" id="SSF48452">
    <property type="entry name" value="TPR-like"/>
    <property type="match status" value="1"/>
</dbReference>
<reference evidence="3" key="1">
    <citation type="submission" date="2019-02" db="EMBL/GenBank/DDBJ databases">
        <authorList>
            <person name="Gruber-Vodicka R. H."/>
            <person name="Seah K. B. B."/>
        </authorList>
    </citation>
    <scope>NUCLEOTIDE SEQUENCE</scope>
    <source>
        <strain evidence="3">BECK_BY7</strain>
    </source>
</reference>
<dbReference type="AlphaFoldDB" id="A0A450WWR6"/>
<dbReference type="InterPro" id="IPR011990">
    <property type="entry name" value="TPR-like_helical_dom_sf"/>
</dbReference>
<dbReference type="Gene3D" id="1.25.40.10">
    <property type="entry name" value="Tetratricopeptide repeat domain"/>
    <property type="match status" value="1"/>
</dbReference>
<accession>A0A450WWR6</accession>
<organism evidence="3">
    <name type="scientific">Candidatus Kentrum sp. LFY</name>
    <dbReference type="NCBI Taxonomy" id="2126342"/>
    <lineage>
        <taxon>Bacteria</taxon>
        <taxon>Pseudomonadati</taxon>
        <taxon>Pseudomonadota</taxon>
        <taxon>Gammaproteobacteria</taxon>
        <taxon>Candidatus Kentrum</taxon>
    </lineage>
</organism>
<keyword evidence="2" id="KW-1133">Transmembrane helix</keyword>
<gene>
    <name evidence="3" type="ORF">BECKLFY1418C_GA0070996_10933</name>
</gene>
<keyword evidence="1" id="KW-0802">TPR repeat</keyword>
<evidence type="ECO:0000256" key="1">
    <source>
        <dbReference type="PROSITE-ProRule" id="PRU00339"/>
    </source>
</evidence>
<keyword evidence="2" id="KW-0472">Membrane</keyword>
<feature type="transmembrane region" description="Helical" evidence="2">
    <location>
        <begin position="26"/>
        <end position="48"/>
    </location>
</feature>
<feature type="repeat" description="TPR" evidence="1">
    <location>
        <begin position="334"/>
        <end position="367"/>
    </location>
</feature>
<proteinExistence type="predicted"/>
<feature type="repeat" description="TPR" evidence="1">
    <location>
        <begin position="300"/>
        <end position="333"/>
    </location>
</feature>